<feature type="signal peptide" evidence="1">
    <location>
        <begin position="1"/>
        <end position="21"/>
    </location>
</feature>
<proteinExistence type="predicted"/>
<keyword evidence="4" id="KW-1185">Reference proteome</keyword>
<dbReference type="Proteomes" id="UP001057375">
    <property type="component" value="Unassembled WGS sequence"/>
</dbReference>
<dbReference type="Gene3D" id="3.20.20.80">
    <property type="entry name" value="Glycosidases"/>
    <property type="match status" value="1"/>
</dbReference>
<dbReference type="PANTHER" id="PTHR47786">
    <property type="entry name" value="ALPHA-1,4-GLUCAN:MALTOSE-1-PHOSPHATE MALTOSYLTRANSFERASE"/>
    <property type="match status" value="1"/>
</dbReference>
<evidence type="ECO:0000313" key="4">
    <source>
        <dbReference type="Proteomes" id="UP001057375"/>
    </source>
</evidence>
<dbReference type="InterPro" id="IPR006047">
    <property type="entry name" value="GH13_cat_dom"/>
</dbReference>
<dbReference type="InterPro" id="IPR017853">
    <property type="entry name" value="GH"/>
</dbReference>
<sequence>MQLKAFVLIICLLMSASSVLAVTKEHRNLIELSSRPFFYKLSQQYGYDINFSNCPTEVWKHYQSYGITDIYFLGVWELGEYGLEHDRTDPGDISSYEEWLPDYTEDDIIGSPFAVVSYYTLNPVLGTLDDLASIRSYLNSIGIRVWLDFVPNHSAVDSVDMDNDREYFVTLPDGWTLDPTYWLDCGVAYGRDKYGSIWTDTAQYNYWNPDLVNHRIEELKFIAQYADGFRCDMAMLILNDVIADIWGDTMSANGYSRPSSEFWDTAISAVKSVYPNIEFMAEQYWNEDYALHDLGFDYCYDKEGLHDVLANGDLDDIRSYIWGRDQDLYWGTHFIENHDEDPAVDVFGSVTRADAAGFVTFLLPGMKFHFEGQWEGLSEKLLVQLRRREEEPNSDEAMNFYYTRLLPILRDYEYLYSGDFTPVSVSGTDSWRLLAWRFDGPGESILVVVNYSDTYGDGNIIIDNAASDDSGNVQLDEVVMGDVYSRSVSDLESSGLWVGIDAWWAQVFVYDNTE</sequence>
<dbReference type="PANTHER" id="PTHR47786:SF2">
    <property type="entry name" value="GLYCOSYL HYDROLASE FAMILY 13 CATALYTIC DOMAIN-CONTAINING PROTEIN"/>
    <property type="match status" value="1"/>
</dbReference>
<accession>A0ABQ5KQ29</accession>
<dbReference type="SUPFAM" id="SSF51445">
    <property type="entry name" value="(Trans)glycosidases"/>
    <property type="match status" value="1"/>
</dbReference>
<dbReference type="EMBL" id="BQXS01010835">
    <property type="protein sequence ID" value="GKT34602.1"/>
    <property type="molecule type" value="Genomic_DNA"/>
</dbReference>
<protein>
    <submittedName>
        <fullName evidence="3">Alpha-amylase, putative</fullName>
    </submittedName>
</protein>
<evidence type="ECO:0000259" key="2">
    <source>
        <dbReference type="SMART" id="SM00642"/>
    </source>
</evidence>
<evidence type="ECO:0000313" key="3">
    <source>
        <dbReference type="EMBL" id="GKT34602.1"/>
    </source>
</evidence>
<organism evidence="3 4">
    <name type="scientific">Aduncisulcus paluster</name>
    <dbReference type="NCBI Taxonomy" id="2918883"/>
    <lineage>
        <taxon>Eukaryota</taxon>
        <taxon>Metamonada</taxon>
        <taxon>Carpediemonas-like organisms</taxon>
        <taxon>Aduncisulcus</taxon>
    </lineage>
</organism>
<feature type="chain" id="PRO_5046418210" evidence="1">
    <location>
        <begin position="22"/>
        <end position="514"/>
    </location>
</feature>
<dbReference type="Pfam" id="PF00128">
    <property type="entry name" value="Alpha-amylase"/>
    <property type="match status" value="1"/>
</dbReference>
<feature type="domain" description="Glycosyl hydrolase family 13 catalytic" evidence="2">
    <location>
        <begin position="65"/>
        <end position="410"/>
    </location>
</feature>
<dbReference type="SMART" id="SM00642">
    <property type="entry name" value="Aamy"/>
    <property type="match status" value="1"/>
</dbReference>
<comment type="caution">
    <text evidence="3">The sequence shown here is derived from an EMBL/GenBank/DDBJ whole genome shotgun (WGS) entry which is preliminary data.</text>
</comment>
<keyword evidence="1" id="KW-0732">Signal</keyword>
<name>A0ABQ5KQ29_9EUKA</name>
<reference evidence="3" key="1">
    <citation type="submission" date="2022-03" db="EMBL/GenBank/DDBJ databases">
        <title>Draft genome sequence of Aduncisulcus paluster, a free-living microaerophilic Fornicata.</title>
        <authorList>
            <person name="Yuyama I."/>
            <person name="Kume K."/>
            <person name="Tamura T."/>
            <person name="Inagaki Y."/>
            <person name="Hashimoto T."/>
        </authorList>
    </citation>
    <scope>NUCLEOTIDE SEQUENCE</scope>
    <source>
        <strain evidence="3">NY0171</strain>
    </source>
</reference>
<evidence type="ECO:0000256" key="1">
    <source>
        <dbReference type="SAM" id="SignalP"/>
    </source>
</evidence>
<gene>
    <name evidence="3" type="ORF">ADUPG1_007929</name>
</gene>